<feature type="transmembrane region" description="Helical" evidence="6">
    <location>
        <begin position="208"/>
        <end position="226"/>
    </location>
</feature>
<dbReference type="InterPro" id="IPR001045">
    <property type="entry name" value="Spermi_synthase"/>
</dbReference>
<name>A0A1V1PFI6_9BACT</name>
<dbReference type="PANTHER" id="PTHR11558">
    <property type="entry name" value="SPERMIDINE/SPERMINE SYNTHASE"/>
    <property type="match status" value="1"/>
</dbReference>
<sequence>MNMSVQKILKNPDPFFRLLVLFTGISSIVTQLMTIRECYAQFHGNVYVIGMIFFVWLIAGAAGTLLVNFCSTQTFTNKNLGILCIVLATMPGIQILVIRLLRQILFIPGTEIGFYPIFLFVSCTFWPYALLIGFALPFTYFVAKNNYPAFQIAGVYIYDSTGDALGGFLFSFVLVHICTPVMAVSIVNMPLLMSGFYLLRWVSLRRKSVWLLIVISTTIFVSPLYFEYPSLKILQKEMVLYKESSYGRIQLFQDKGRFILVTDGIPTSNERNIAFEESIVHFGLCQVKKINRVLTISANPGILIEIQKYQPLTIDNIEIDAVKSAIYQQYGFLPHYANLRCYNADGRQFIQETKNTYDAIILNLPEPDTFEVNRFYTQTFFKIVHDRLSQDGVLVFCIDSFASYLSDIRIKQISTMYQTALTAFEHVGLFPGEQLYFVCGKRPVKMTIPEILSQKSINTQYIQYSYYGDISNYRVQYLQNQLIGSVPVNQDNLPVLVRITVENWLAAFHTDITLFIIVIFFLWGMCAFLTNTTEFVLFSSGMTVMGFEILLIFLFQMRLGNVYYQVCWIVTCFLIGLVPGAYLSGYLMKDRFAHKTKQIIMQCDLGLIIMIIAFLVSQALLPYRMPLVFFLGYGFFLSMLCGFQFPLALQSTDSHSKRISRFFAADILGAAFGIILVSVIGIPFYGLIWTALGLGLIKLIGLLRIMRNSL</sequence>
<dbReference type="InterPro" id="IPR029063">
    <property type="entry name" value="SAM-dependent_MTases_sf"/>
</dbReference>
<organism evidence="8 9">
    <name type="scientific">Candidatus Magnetoglobus multicellularis str. Araruama</name>
    <dbReference type="NCBI Taxonomy" id="890399"/>
    <lineage>
        <taxon>Bacteria</taxon>
        <taxon>Pseudomonadati</taxon>
        <taxon>Thermodesulfobacteriota</taxon>
        <taxon>Desulfobacteria</taxon>
        <taxon>Desulfobacterales</taxon>
        <taxon>Desulfobacteraceae</taxon>
        <taxon>Candidatus Magnetoglobus</taxon>
    </lineage>
</organism>
<dbReference type="Gene3D" id="3.40.50.150">
    <property type="entry name" value="Vaccinia Virus protein VP39"/>
    <property type="match status" value="1"/>
</dbReference>
<evidence type="ECO:0000259" key="7">
    <source>
        <dbReference type="PROSITE" id="PS51006"/>
    </source>
</evidence>
<dbReference type="GO" id="GO:0008295">
    <property type="term" value="P:spermidine biosynthetic process"/>
    <property type="evidence" value="ECO:0007669"/>
    <property type="project" value="UniProtKB-KW"/>
</dbReference>
<dbReference type="Pfam" id="PF01564">
    <property type="entry name" value="Spermine_synth"/>
    <property type="match status" value="1"/>
</dbReference>
<keyword evidence="6" id="KW-0472">Membrane</keyword>
<dbReference type="Proteomes" id="UP000189670">
    <property type="component" value="Unassembled WGS sequence"/>
</dbReference>
<gene>
    <name evidence="8" type="ORF">OMM_00871</name>
</gene>
<dbReference type="AlphaFoldDB" id="A0A1V1PFI6"/>
<comment type="caution">
    <text evidence="5">Lacks conserved residue(s) required for the propagation of feature annotation.</text>
</comment>
<dbReference type="EMBL" id="ATBP01000053">
    <property type="protein sequence ID" value="ETR73536.1"/>
    <property type="molecule type" value="Genomic_DNA"/>
</dbReference>
<dbReference type="CDD" id="cd02440">
    <property type="entry name" value="AdoMet_MTases"/>
    <property type="match status" value="1"/>
</dbReference>
<feature type="transmembrane region" description="Helical" evidence="6">
    <location>
        <begin position="164"/>
        <end position="187"/>
    </location>
</feature>
<protein>
    <submittedName>
        <fullName evidence="8">Spermine synthase</fullName>
    </submittedName>
</protein>
<keyword evidence="6" id="KW-1133">Transmembrane helix</keyword>
<evidence type="ECO:0000313" key="9">
    <source>
        <dbReference type="Proteomes" id="UP000189670"/>
    </source>
</evidence>
<dbReference type="GO" id="GO:0005829">
    <property type="term" value="C:cytosol"/>
    <property type="evidence" value="ECO:0007669"/>
    <property type="project" value="TreeGrafter"/>
</dbReference>
<reference evidence="9" key="1">
    <citation type="submission" date="2012-11" db="EMBL/GenBank/DDBJ databases">
        <authorList>
            <person name="Lucero-Rivera Y.E."/>
            <person name="Tovar-Ramirez D."/>
        </authorList>
    </citation>
    <scope>NUCLEOTIDE SEQUENCE [LARGE SCALE GENOMIC DNA]</scope>
    <source>
        <strain evidence="9">Araruama</strain>
    </source>
</reference>
<feature type="transmembrane region" description="Helical" evidence="6">
    <location>
        <begin position="627"/>
        <end position="649"/>
    </location>
</feature>
<evidence type="ECO:0000256" key="3">
    <source>
        <dbReference type="ARBA" id="ARBA00023066"/>
    </source>
</evidence>
<feature type="domain" description="PABS" evidence="7">
    <location>
        <begin position="223"/>
        <end position="450"/>
    </location>
</feature>
<dbReference type="SUPFAM" id="SSF53335">
    <property type="entry name" value="S-adenosyl-L-methionine-dependent methyltransferases"/>
    <property type="match status" value="1"/>
</dbReference>
<dbReference type="InterPro" id="IPR030374">
    <property type="entry name" value="PABS"/>
</dbReference>
<dbReference type="GO" id="GO:0004766">
    <property type="term" value="F:spermidine synthase activity"/>
    <property type="evidence" value="ECO:0007669"/>
    <property type="project" value="TreeGrafter"/>
</dbReference>
<comment type="caution">
    <text evidence="8">The sequence shown here is derived from an EMBL/GenBank/DDBJ whole genome shotgun (WGS) entry which is preliminary data.</text>
</comment>
<feature type="transmembrane region" description="Helical" evidence="6">
    <location>
        <begin position="504"/>
        <end position="523"/>
    </location>
</feature>
<feature type="transmembrane region" description="Helical" evidence="6">
    <location>
        <begin position="661"/>
        <end position="682"/>
    </location>
</feature>
<keyword evidence="6" id="KW-0812">Transmembrane</keyword>
<keyword evidence="3" id="KW-0745">Spermidine biosynthesis</keyword>
<evidence type="ECO:0000313" key="8">
    <source>
        <dbReference type="EMBL" id="ETR73536.1"/>
    </source>
</evidence>
<feature type="transmembrane region" description="Helical" evidence="6">
    <location>
        <begin position="113"/>
        <end position="136"/>
    </location>
</feature>
<feature type="transmembrane region" description="Helical" evidence="6">
    <location>
        <begin position="46"/>
        <end position="68"/>
    </location>
</feature>
<evidence type="ECO:0000256" key="5">
    <source>
        <dbReference type="PROSITE-ProRule" id="PRU00354"/>
    </source>
</evidence>
<dbReference type="PROSITE" id="PS51006">
    <property type="entry name" value="PABS_2"/>
    <property type="match status" value="1"/>
</dbReference>
<evidence type="ECO:0000256" key="1">
    <source>
        <dbReference type="ARBA" id="ARBA00007867"/>
    </source>
</evidence>
<feature type="transmembrane region" description="Helical" evidence="6">
    <location>
        <begin position="80"/>
        <end position="101"/>
    </location>
</feature>
<evidence type="ECO:0000256" key="2">
    <source>
        <dbReference type="ARBA" id="ARBA00022679"/>
    </source>
</evidence>
<feature type="transmembrane region" description="Helical" evidence="6">
    <location>
        <begin position="599"/>
        <end position="621"/>
    </location>
</feature>
<proteinExistence type="inferred from homology"/>
<feature type="transmembrane region" description="Helical" evidence="6">
    <location>
        <begin position="535"/>
        <end position="556"/>
    </location>
</feature>
<keyword evidence="4 5" id="KW-0620">Polyamine biosynthesis</keyword>
<comment type="similarity">
    <text evidence="1">Belongs to the spermidine/spermine synthase family.</text>
</comment>
<keyword evidence="2 5" id="KW-0808">Transferase</keyword>
<accession>A0A1V1PFI6</accession>
<evidence type="ECO:0000256" key="4">
    <source>
        <dbReference type="ARBA" id="ARBA00023115"/>
    </source>
</evidence>
<evidence type="ECO:0000256" key="6">
    <source>
        <dbReference type="SAM" id="Phobius"/>
    </source>
</evidence>
<dbReference type="PANTHER" id="PTHR11558:SF11">
    <property type="entry name" value="SPERMIDINE SYNTHASE"/>
    <property type="match status" value="1"/>
</dbReference>
<feature type="transmembrane region" description="Helical" evidence="6">
    <location>
        <begin position="688"/>
        <end position="706"/>
    </location>
</feature>
<feature type="transmembrane region" description="Helical" evidence="6">
    <location>
        <begin position="562"/>
        <end position="587"/>
    </location>
</feature>
<feature type="transmembrane region" description="Helical" evidence="6">
    <location>
        <begin position="15"/>
        <end position="34"/>
    </location>
</feature>